<gene>
    <name evidence="2" type="ORF">HCK00_14075</name>
</gene>
<accession>A0ABX1BZ78</accession>
<dbReference type="PANTHER" id="PTHR35525">
    <property type="entry name" value="BLL6575 PROTEIN"/>
    <property type="match status" value="1"/>
</dbReference>
<dbReference type="Proteomes" id="UP000695264">
    <property type="component" value="Unassembled WGS sequence"/>
</dbReference>
<evidence type="ECO:0000259" key="1">
    <source>
        <dbReference type="Pfam" id="PF11706"/>
    </source>
</evidence>
<dbReference type="Pfam" id="PF11706">
    <property type="entry name" value="zf-CGNR"/>
    <property type="match status" value="1"/>
</dbReference>
<sequence>MGDTTRREPDGGAIGRLPLRGEPLPLELVNTTYIQGGVRGRLVDALTRPGDLDDWLTAHHAQFSPALVRELAAAPPATPAHVAAFGELRHALRELAASQVAGRPPEPGPVAVVNGAARLAARWPELSGDEDRPARVRWSEGDPRRVALGEVAGAAVELLSGAEREKIRACPAPGCILYFVRSHARRAWCTTGCGNRVRVARHSRRARADGRAGR</sequence>
<reference evidence="2 3" key="1">
    <citation type="submission" date="2020-03" db="EMBL/GenBank/DDBJ databases">
        <title>WGS of actinomycetes isolated from Thailand.</title>
        <authorList>
            <person name="Thawai C."/>
        </authorList>
    </citation>
    <scope>NUCLEOTIDE SEQUENCE [LARGE SCALE GENOMIC DNA]</scope>
    <source>
        <strain evidence="2 3">PLAI 1-29</strain>
    </source>
</reference>
<evidence type="ECO:0000313" key="2">
    <source>
        <dbReference type="EMBL" id="NJQ01623.1"/>
    </source>
</evidence>
<proteinExistence type="predicted"/>
<evidence type="ECO:0000313" key="3">
    <source>
        <dbReference type="Proteomes" id="UP000695264"/>
    </source>
</evidence>
<dbReference type="RefSeq" id="WP_168102252.1">
    <property type="nucleotide sequence ID" value="NZ_JAATEN010000009.1"/>
</dbReference>
<protein>
    <recommendedName>
        <fullName evidence="1">Zinc finger CGNR domain-containing protein</fullName>
    </recommendedName>
</protein>
<dbReference type="Gene3D" id="1.10.3300.10">
    <property type="entry name" value="Jann2411-like domain"/>
    <property type="match status" value="1"/>
</dbReference>
<feature type="domain" description="Zinc finger CGNR" evidence="1">
    <location>
        <begin position="167"/>
        <end position="205"/>
    </location>
</feature>
<dbReference type="PANTHER" id="PTHR35525:SF3">
    <property type="entry name" value="BLL6575 PROTEIN"/>
    <property type="match status" value="1"/>
</dbReference>
<dbReference type="EMBL" id="JAATEN010000009">
    <property type="protein sequence ID" value="NJQ01623.1"/>
    <property type="molecule type" value="Genomic_DNA"/>
</dbReference>
<name>A0ABX1BZ78_9ACTN</name>
<dbReference type="InterPro" id="IPR023286">
    <property type="entry name" value="ABATE_dom_sf"/>
</dbReference>
<dbReference type="InterPro" id="IPR021005">
    <property type="entry name" value="Znf_CGNR"/>
</dbReference>
<organism evidence="2 3">
    <name type="scientific">Streptomyces zingiberis</name>
    <dbReference type="NCBI Taxonomy" id="2053010"/>
    <lineage>
        <taxon>Bacteria</taxon>
        <taxon>Bacillati</taxon>
        <taxon>Actinomycetota</taxon>
        <taxon>Actinomycetes</taxon>
        <taxon>Kitasatosporales</taxon>
        <taxon>Streptomycetaceae</taxon>
        <taxon>Streptomyces</taxon>
    </lineage>
</organism>
<dbReference type="SUPFAM" id="SSF160904">
    <property type="entry name" value="Jann2411-like"/>
    <property type="match status" value="1"/>
</dbReference>
<dbReference type="Pfam" id="PF07336">
    <property type="entry name" value="ABATE"/>
    <property type="match status" value="1"/>
</dbReference>
<dbReference type="InterPro" id="IPR010852">
    <property type="entry name" value="ABATE"/>
</dbReference>
<comment type="caution">
    <text evidence="2">The sequence shown here is derived from an EMBL/GenBank/DDBJ whole genome shotgun (WGS) entry which is preliminary data.</text>
</comment>
<keyword evidence="3" id="KW-1185">Reference proteome</keyword>